<reference evidence="2 3" key="1">
    <citation type="submission" date="2010-07" db="EMBL/GenBank/DDBJ databases">
        <authorList>
            <person name="Muzny D."/>
            <person name="Qin X."/>
            <person name="Deng J."/>
            <person name="Jiang H."/>
            <person name="Liu Y."/>
            <person name="Qu J."/>
            <person name="Song X.-Z."/>
            <person name="Zhang L."/>
            <person name="Thornton R."/>
            <person name="Coyle M."/>
            <person name="Francisco L."/>
            <person name="Jackson L."/>
            <person name="Javaid M."/>
            <person name="Korchina V."/>
            <person name="Kovar C."/>
            <person name="Mata R."/>
            <person name="Mathew T."/>
            <person name="Ngo R."/>
            <person name="Nguyen L."/>
            <person name="Nguyen N."/>
            <person name="Okwuonu G."/>
            <person name="Ongeri F."/>
            <person name="Pham C."/>
            <person name="Simmons D."/>
            <person name="Wilczek-Boney K."/>
            <person name="Hale W."/>
            <person name="Jakkamsetti A."/>
            <person name="Pham P."/>
            <person name="Ruth R."/>
            <person name="San Lucas F."/>
            <person name="Warren J."/>
            <person name="Zhang J."/>
            <person name="Zhao Z."/>
            <person name="Zhou C."/>
            <person name="Zhu D."/>
            <person name="Lee S."/>
            <person name="Bess C."/>
            <person name="Blankenburg K."/>
            <person name="Forbes L."/>
            <person name="Fu Q."/>
            <person name="Gubbala S."/>
            <person name="Hirani K."/>
            <person name="Jayaseelan J.C."/>
            <person name="Lara F."/>
            <person name="Munidasa M."/>
            <person name="Palculict T."/>
            <person name="Patil S."/>
            <person name="Pu L.-L."/>
            <person name="Saada N."/>
            <person name="Tang L."/>
            <person name="Weissenberger G."/>
            <person name="Zhu Y."/>
            <person name="Hemphill L."/>
            <person name="Shang Y."/>
            <person name="Youmans B."/>
            <person name="Ayvaz T."/>
            <person name="Ross M."/>
            <person name="Santibanez J."/>
            <person name="Aqrawi P."/>
            <person name="Gross S."/>
            <person name="Joshi V."/>
            <person name="Fowler G."/>
            <person name="Nazareth L."/>
            <person name="Reid J."/>
            <person name="Worley K."/>
            <person name="Petrosino J."/>
            <person name="Highlander S."/>
            <person name="Gibbs R."/>
        </authorList>
    </citation>
    <scope>NUCLEOTIDE SEQUENCE [LARGE SCALE GENOMIC DNA]</scope>
    <source>
        <strain evidence="2 3">ATCC BAA-1640</strain>
    </source>
</reference>
<protein>
    <submittedName>
        <fullName evidence="2">Prepilin-type cleavage/methylation N-terminal domain protein</fullName>
    </submittedName>
</protein>
<proteinExistence type="predicted"/>
<keyword evidence="1" id="KW-0812">Transmembrane</keyword>
<dbReference type="InterPro" id="IPR045584">
    <property type="entry name" value="Pilin-like"/>
</dbReference>
<dbReference type="STRING" id="862517.HMPREF9225_1522"/>
<comment type="caution">
    <text evidence="2">The sequence shown here is derived from an EMBL/GenBank/DDBJ whole genome shotgun (WGS) entry which is preliminary data.</text>
</comment>
<dbReference type="eggNOG" id="COG4970">
    <property type="taxonomic scope" value="Bacteria"/>
</dbReference>
<dbReference type="OrthoDB" id="1698930at2"/>
<dbReference type="Gene3D" id="3.30.700.10">
    <property type="entry name" value="Glycoprotein, Type 4 Pilin"/>
    <property type="match status" value="1"/>
</dbReference>
<dbReference type="EMBL" id="AEEH01000047">
    <property type="protein sequence ID" value="EFM24951.1"/>
    <property type="molecule type" value="Genomic_DNA"/>
</dbReference>
<dbReference type="NCBIfam" id="TIGR02532">
    <property type="entry name" value="IV_pilin_GFxxxE"/>
    <property type="match status" value="1"/>
</dbReference>
<accession>E0NMY3</accession>
<dbReference type="InterPro" id="IPR012902">
    <property type="entry name" value="N_methyl_site"/>
</dbReference>
<evidence type="ECO:0000256" key="1">
    <source>
        <dbReference type="SAM" id="Phobius"/>
    </source>
</evidence>
<dbReference type="PIRSF" id="PIRSF021292">
    <property type="entry name" value="Competence_ComGD"/>
    <property type="match status" value="1"/>
</dbReference>
<keyword evidence="3" id="KW-1185">Reference proteome</keyword>
<dbReference type="InterPro" id="IPR016785">
    <property type="entry name" value="ComGD"/>
</dbReference>
<dbReference type="GO" id="GO:0030420">
    <property type="term" value="P:establishment of competence for transformation"/>
    <property type="evidence" value="ECO:0007669"/>
    <property type="project" value="InterPro"/>
</dbReference>
<dbReference type="Pfam" id="PF07963">
    <property type="entry name" value="N_methyl"/>
    <property type="match status" value="1"/>
</dbReference>
<keyword evidence="1" id="KW-1133">Transmembrane helix</keyword>
<dbReference type="AlphaFoldDB" id="E0NMY3"/>
<name>E0NMY3_9FIRM</name>
<dbReference type="HOGENOM" id="CLU_151932_0_0_9"/>
<gene>
    <name evidence="2" type="ORF">HMPREF9225_1522</name>
</gene>
<evidence type="ECO:0000313" key="3">
    <source>
        <dbReference type="Proteomes" id="UP000003280"/>
    </source>
</evidence>
<dbReference type="SUPFAM" id="SSF54523">
    <property type="entry name" value="Pili subunits"/>
    <property type="match status" value="1"/>
</dbReference>
<sequence length="146" mass="16522">MNKKNTKKSGFTLIELILVLSIISILISTAFYGIKNLGLFKEKHEIERIVDDIKSTRTLAMKMRDTTKLEFSSIGYKQYLGSELQFSYDFEVLNVISYPYQNKSFSFTKRGSPSYEGPGTLILGGKNKIYTITVAPVTGNVNMRVE</sequence>
<dbReference type="Proteomes" id="UP000003280">
    <property type="component" value="Unassembled WGS sequence"/>
</dbReference>
<dbReference type="RefSeq" id="WP_008902312.1">
    <property type="nucleotide sequence ID" value="NZ_GL397071.1"/>
</dbReference>
<keyword evidence="1" id="KW-0472">Membrane</keyword>
<evidence type="ECO:0000313" key="2">
    <source>
        <dbReference type="EMBL" id="EFM24951.1"/>
    </source>
</evidence>
<feature type="transmembrane region" description="Helical" evidence="1">
    <location>
        <begin position="12"/>
        <end position="34"/>
    </location>
</feature>
<dbReference type="PROSITE" id="PS00409">
    <property type="entry name" value="PROKAR_NTER_METHYL"/>
    <property type="match status" value="1"/>
</dbReference>
<organism evidence="2 3">
    <name type="scientific">Peptoniphilus duerdenii ATCC BAA-1640</name>
    <dbReference type="NCBI Taxonomy" id="862517"/>
    <lineage>
        <taxon>Bacteria</taxon>
        <taxon>Bacillati</taxon>
        <taxon>Bacillota</taxon>
        <taxon>Tissierellia</taxon>
        <taxon>Tissierellales</taxon>
        <taxon>Peptoniphilaceae</taxon>
        <taxon>Peptoniphilus</taxon>
    </lineage>
</organism>